<keyword evidence="3" id="KW-1185">Reference proteome</keyword>
<feature type="region of interest" description="Disordered" evidence="1">
    <location>
        <begin position="37"/>
        <end position="66"/>
    </location>
</feature>
<organism evidence="2 3">
    <name type="scientific">Zeimonas arvi</name>
    <dbReference type="NCBI Taxonomy" id="2498847"/>
    <lineage>
        <taxon>Bacteria</taxon>
        <taxon>Pseudomonadati</taxon>
        <taxon>Pseudomonadota</taxon>
        <taxon>Betaproteobacteria</taxon>
        <taxon>Burkholderiales</taxon>
        <taxon>Burkholderiaceae</taxon>
        <taxon>Zeimonas</taxon>
    </lineage>
</organism>
<evidence type="ECO:0000313" key="2">
    <source>
        <dbReference type="EMBL" id="TXL67395.1"/>
    </source>
</evidence>
<dbReference type="RefSeq" id="WP_147703727.1">
    <property type="nucleotide sequence ID" value="NZ_VDUY01000002.1"/>
</dbReference>
<protein>
    <recommendedName>
        <fullName evidence="4">EamA domain-containing protein</fullName>
    </recommendedName>
</protein>
<name>A0A5C8P1C2_9BURK</name>
<evidence type="ECO:0008006" key="4">
    <source>
        <dbReference type="Google" id="ProtNLM"/>
    </source>
</evidence>
<gene>
    <name evidence="2" type="ORF">FHP08_07295</name>
</gene>
<reference evidence="2 3" key="1">
    <citation type="submission" date="2019-06" db="EMBL/GenBank/DDBJ databases">
        <title>Quisquiliibacterium sp. nov., isolated from a maize field.</title>
        <authorList>
            <person name="Lin S.-Y."/>
            <person name="Tsai C.-F."/>
            <person name="Young C.-C."/>
        </authorList>
    </citation>
    <scope>NUCLEOTIDE SEQUENCE [LARGE SCALE GENOMIC DNA]</scope>
    <source>
        <strain evidence="2 3">CC-CFT501</strain>
    </source>
</reference>
<dbReference type="Proteomes" id="UP000321548">
    <property type="component" value="Unassembled WGS sequence"/>
</dbReference>
<comment type="caution">
    <text evidence="2">The sequence shown here is derived from an EMBL/GenBank/DDBJ whole genome shotgun (WGS) entry which is preliminary data.</text>
</comment>
<evidence type="ECO:0000313" key="3">
    <source>
        <dbReference type="Proteomes" id="UP000321548"/>
    </source>
</evidence>
<dbReference type="EMBL" id="VDUY01000002">
    <property type="protein sequence ID" value="TXL67395.1"/>
    <property type="molecule type" value="Genomic_DNA"/>
</dbReference>
<evidence type="ECO:0000256" key="1">
    <source>
        <dbReference type="SAM" id="MobiDB-lite"/>
    </source>
</evidence>
<accession>A0A5C8P1C2</accession>
<sequence>MTLPGFLVFGDVPGKVVVIGAAIVIASGPYLLWRERGESGASVPHDGSRAPPTTGGTAGADRERVDGPACPVQLMYL</sequence>
<proteinExistence type="predicted"/>
<dbReference type="AlphaFoldDB" id="A0A5C8P1C2"/>